<reference evidence="3" key="1">
    <citation type="submission" date="2023-08" db="EMBL/GenBank/DDBJ databases">
        <title>Chromosome-level Genome Assembly of mud carp (Cirrhinus molitorella).</title>
        <authorList>
            <person name="Liu H."/>
        </authorList>
    </citation>
    <scope>NUCLEOTIDE SEQUENCE</scope>
    <source>
        <strain evidence="3">Prfri</strain>
        <tissue evidence="3">Muscle</tissue>
    </source>
</reference>
<organism evidence="3 4">
    <name type="scientific">Cirrhinus molitorella</name>
    <name type="common">mud carp</name>
    <dbReference type="NCBI Taxonomy" id="172907"/>
    <lineage>
        <taxon>Eukaryota</taxon>
        <taxon>Metazoa</taxon>
        <taxon>Chordata</taxon>
        <taxon>Craniata</taxon>
        <taxon>Vertebrata</taxon>
        <taxon>Euteleostomi</taxon>
        <taxon>Actinopterygii</taxon>
        <taxon>Neopterygii</taxon>
        <taxon>Teleostei</taxon>
        <taxon>Ostariophysi</taxon>
        <taxon>Cypriniformes</taxon>
        <taxon>Cyprinidae</taxon>
        <taxon>Labeoninae</taxon>
        <taxon>Labeonini</taxon>
        <taxon>Cirrhinus</taxon>
    </lineage>
</organism>
<keyword evidence="2" id="KW-0964">Secreted</keyword>
<comment type="caution">
    <text evidence="3">The sequence shown here is derived from an EMBL/GenBank/DDBJ whole genome shotgun (WGS) entry which is preliminary data.</text>
</comment>
<name>A0AA88U732_9TELE</name>
<dbReference type="Proteomes" id="UP001187343">
    <property type="component" value="Unassembled WGS sequence"/>
</dbReference>
<dbReference type="PANTHER" id="PTHR11250:SF5">
    <property type="entry name" value="PROTACHYKININ-1-LIKE ISOFORM X1-RELATED"/>
    <property type="match status" value="1"/>
</dbReference>
<gene>
    <name evidence="3" type="ORF">Q8A67_000825</name>
</gene>
<evidence type="ECO:0000256" key="1">
    <source>
        <dbReference type="ARBA" id="ARBA00004613"/>
    </source>
</evidence>
<dbReference type="GO" id="GO:0005576">
    <property type="term" value="C:extracellular region"/>
    <property type="evidence" value="ECO:0007669"/>
    <property type="project" value="UniProtKB-SubCell"/>
</dbReference>
<dbReference type="EMBL" id="JAUYZG010000001">
    <property type="protein sequence ID" value="KAK2916451.1"/>
    <property type="molecule type" value="Genomic_DNA"/>
</dbReference>
<dbReference type="PANTHER" id="PTHR11250">
    <property type="entry name" value="TACHYKININ"/>
    <property type="match status" value="1"/>
</dbReference>
<evidence type="ECO:0000313" key="3">
    <source>
        <dbReference type="EMBL" id="KAK2916451.1"/>
    </source>
</evidence>
<evidence type="ECO:0000256" key="2">
    <source>
        <dbReference type="ARBA" id="ARBA00022525"/>
    </source>
</evidence>
<keyword evidence="4" id="KW-1185">Reference proteome</keyword>
<comment type="subcellular location">
    <subcellularLocation>
        <location evidence="1">Secreted</location>
    </subcellularLocation>
</comment>
<protein>
    <submittedName>
        <fullName evidence="3">Uncharacterized protein</fullName>
    </submittedName>
</protein>
<evidence type="ECO:0000313" key="4">
    <source>
        <dbReference type="Proteomes" id="UP001187343"/>
    </source>
</evidence>
<dbReference type="AlphaFoldDB" id="A0AA88U732"/>
<proteinExistence type="predicted"/>
<accession>A0AA88U732</accession>
<sequence length="137" mass="15364">MPEIHSAALPESLSIPSDPVFLQLSGLFGSVCSMALSHNRLLVHVVGSSPSEDRDIWTVDSFQEKPNETDILVHIADLVKRSKSQQFHGLMGRSTGFTQPVRLGQRRNKGGEIFVGLMGRRSSSRDFQEEWDRPQLY</sequence>